<evidence type="ECO:0000259" key="12">
    <source>
        <dbReference type="PROSITE" id="PS52035"/>
    </source>
</evidence>
<evidence type="ECO:0000256" key="5">
    <source>
        <dbReference type="ARBA" id="ARBA00022723"/>
    </source>
</evidence>
<dbReference type="OrthoDB" id="3626597at2759"/>
<keyword evidence="14" id="KW-1185">Reference proteome</keyword>
<keyword evidence="9" id="KW-0482">Metalloprotease</keyword>
<evidence type="ECO:0000313" key="14">
    <source>
        <dbReference type="Proteomes" id="UP000198287"/>
    </source>
</evidence>
<comment type="similarity">
    <text evidence="2 11">Belongs to the peptidase M14 family.</text>
</comment>
<dbReference type="PANTHER" id="PTHR11705:SF91">
    <property type="entry name" value="FI01817P-RELATED"/>
    <property type="match status" value="1"/>
</dbReference>
<evidence type="ECO:0000256" key="7">
    <source>
        <dbReference type="ARBA" id="ARBA00022801"/>
    </source>
</evidence>
<feature type="domain" description="Peptidase M14" evidence="12">
    <location>
        <begin position="128"/>
        <end position="430"/>
    </location>
</feature>
<dbReference type="InterPro" id="IPR003146">
    <property type="entry name" value="M14A_act_pep"/>
</dbReference>
<dbReference type="GO" id="GO:0006508">
    <property type="term" value="P:proteolysis"/>
    <property type="evidence" value="ECO:0007669"/>
    <property type="project" value="UniProtKB-KW"/>
</dbReference>
<dbReference type="GO" id="GO:0004181">
    <property type="term" value="F:metallocarboxypeptidase activity"/>
    <property type="evidence" value="ECO:0007669"/>
    <property type="project" value="InterPro"/>
</dbReference>
<evidence type="ECO:0000256" key="1">
    <source>
        <dbReference type="ARBA" id="ARBA00001947"/>
    </source>
</evidence>
<keyword evidence="7" id="KW-0378">Hydrolase</keyword>
<accession>A0A226EVI2</accession>
<sequence length="455" mass="51414">MEPISISGAGLTSPAFFPTFACLFATFRNGIRSYEGYKVFRVNATNTATFEALKNVYHQEEFDFWSPPSMVSPTDILVPPQQISSIGAFFSLVGAKYEIINENVQFDVDFEQLNYIVRQERASMSWNAYHRFETIQSWMESMAQQYPALVTIFTVGNSTENRPLKVMKISTGGAGSQKPAIWLDGGIHAREWVAPATVSFIANELITQTVRKRQTRYIEAFDWYFDPMMNPDGYEYTHQFDRLWRKTRSGGKPILGGLFGCCKGTDPNRNWDHKWGGKGTSKNQCSQIYHGPSPASEPEVKAIQDFILDRKDQIKLFLTFHSYSQLLLLPWGYDNVRTDDHDELMRVGDKALKALEKVHGTKYEGGATPELLYPAAGGSHDWAKAVANIKFAYCYELRDKGRHGFTLPANQIVPTGEETFAAVKSMADDMIDFYNISIPTTPSEGNRIFETYTTG</sequence>
<organism evidence="13 14">
    <name type="scientific">Folsomia candida</name>
    <name type="common">Springtail</name>
    <dbReference type="NCBI Taxonomy" id="158441"/>
    <lineage>
        <taxon>Eukaryota</taxon>
        <taxon>Metazoa</taxon>
        <taxon>Ecdysozoa</taxon>
        <taxon>Arthropoda</taxon>
        <taxon>Hexapoda</taxon>
        <taxon>Collembola</taxon>
        <taxon>Entomobryomorpha</taxon>
        <taxon>Isotomoidea</taxon>
        <taxon>Isotomidae</taxon>
        <taxon>Proisotominae</taxon>
        <taxon>Folsomia</taxon>
    </lineage>
</organism>
<dbReference type="FunFam" id="3.40.630.10:FF:000001">
    <property type="entry name" value="Carboxypeptidase B"/>
    <property type="match status" value="1"/>
</dbReference>
<evidence type="ECO:0000256" key="8">
    <source>
        <dbReference type="ARBA" id="ARBA00022833"/>
    </source>
</evidence>
<evidence type="ECO:0000256" key="9">
    <source>
        <dbReference type="ARBA" id="ARBA00023049"/>
    </source>
</evidence>
<comment type="cofactor">
    <cofactor evidence="1">
        <name>Zn(2+)</name>
        <dbReference type="ChEBI" id="CHEBI:29105"/>
    </cofactor>
</comment>
<protein>
    <submittedName>
        <fullName evidence="13">Carboxypeptidase A2</fullName>
    </submittedName>
</protein>
<dbReference type="EMBL" id="LNIX01000001">
    <property type="protein sequence ID" value="OXA61529.1"/>
    <property type="molecule type" value="Genomic_DNA"/>
</dbReference>
<dbReference type="Gene3D" id="3.30.70.340">
    <property type="entry name" value="Metallocarboxypeptidase-like"/>
    <property type="match status" value="1"/>
</dbReference>
<dbReference type="SMART" id="SM00631">
    <property type="entry name" value="Zn_pept"/>
    <property type="match status" value="1"/>
</dbReference>
<dbReference type="Proteomes" id="UP000198287">
    <property type="component" value="Unassembled WGS sequence"/>
</dbReference>
<dbReference type="InterPro" id="IPR057247">
    <property type="entry name" value="CARBOXYPEPT_ZN_2"/>
</dbReference>
<keyword evidence="5" id="KW-0479">Metal-binding</keyword>
<dbReference type="PRINTS" id="PR00765">
    <property type="entry name" value="CRBOXYPTASEA"/>
</dbReference>
<proteinExistence type="inferred from homology"/>
<dbReference type="PROSITE" id="PS00133">
    <property type="entry name" value="CARBOXYPEPT_ZN_2"/>
    <property type="match status" value="1"/>
</dbReference>
<evidence type="ECO:0000256" key="2">
    <source>
        <dbReference type="ARBA" id="ARBA00005988"/>
    </source>
</evidence>
<dbReference type="Pfam" id="PF02244">
    <property type="entry name" value="Propep_M14"/>
    <property type="match status" value="1"/>
</dbReference>
<dbReference type="SUPFAM" id="SSF53187">
    <property type="entry name" value="Zn-dependent exopeptidases"/>
    <property type="match status" value="1"/>
</dbReference>
<keyword evidence="6" id="KW-0732">Signal</keyword>
<dbReference type="InterPro" id="IPR057246">
    <property type="entry name" value="CARBOXYPEPT_ZN_1"/>
</dbReference>
<dbReference type="GO" id="GO:0005615">
    <property type="term" value="C:extracellular space"/>
    <property type="evidence" value="ECO:0007669"/>
    <property type="project" value="TreeGrafter"/>
</dbReference>
<keyword evidence="8" id="KW-0862">Zinc</keyword>
<dbReference type="GO" id="GO:0008270">
    <property type="term" value="F:zinc ion binding"/>
    <property type="evidence" value="ECO:0007669"/>
    <property type="project" value="InterPro"/>
</dbReference>
<name>A0A226EVI2_FOLCA</name>
<dbReference type="OMA" id="EGQPIKM"/>
<dbReference type="CDD" id="cd03860">
    <property type="entry name" value="M14_CP_A-B_like"/>
    <property type="match status" value="1"/>
</dbReference>
<evidence type="ECO:0000256" key="11">
    <source>
        <dbReference type="PROSITE-ProRule" id="PRU01379"/>
    </source>
</evidence>
<dbReference type="PANTHER" id="PTHR11705">
    <property type="entry name" value="PROTEASE FAMILY M14 CARBOXYPEPTIDASE A,B"/>
    <property type="match status" value="1"/>
</dbReference>
<dbReference type="InterPro" id="IPR000834">
    <property type="entry name" value="Peptidase_M14"/>
</dbReference>
<dbReference type="InterPro" id="IPR036990">
    <property type="entry name" value="M14A-like_propep"/>
</dbReference>
<dbReference type="Gene3D" id="3.40.630.10">
    <property type="entry name" value="Zn peptidases"/>
    <property type="match status" value="1"/>
</dbReference>
<keyword evidence="4" id="KW-0645">Protease</keyword>
<evidence type="ECO:0000313" key="13">
    <source>
        <dbReference type="EMBL" id="OXA61529.1"/>
    </source>
</evidence>
<comment type="caution">
    <text evidence="13">The sequence shown here is derived from an EMBL/GenBank/DDBJ whole genome shotgun (WGS) entry which is preliminary data.</text>
</comment>
<evidence type="ECO:0000256" key="4">
    <source>
        <dbReference type="ARBA" id="ARBA00022670"/>
    </source>
</evidence>
<keyword evidence="3 13" id="KW-0121">Carboxypeptidase</keyword>
<evidence type="ECO:0000256" key="6">
    <source>
        <dbReference type="ARBA" id="ARBA00022729"/>
    </source>
</evidence>
<dbReference type="AlphaFoldDB" id="A0A226EVI2"/>
<dbReference type="PROSITE" id="PS00132">
    <property type="entry name" value="CARBOXYPEPT_ZN_1"/>
    <property type="match status" value="1"/>
</dbReference>
<evidence type="ECO:0000256" key="3">
    <source>
        <dbReference type="ARBA" id="ARBA00022645"/>
    </source>
</evidence>
<feature type="active site" description="Proton donor/acceptor" evidence="11">
    <location>
        <position position="396"/>
    </location>
</feature>
<keyword evidence="10" id="KW-1015">Disulfide bond</keyword>
<dbReference type="Pfam" id="PF00246">
    <property type="entry name" value="Peptidase_M14"/>
    <property type="match status" value="1"/>
</dbReference>
<gene>
    <name evidence="13" type="ORF">Fcan01_01889</name>
</gene>
<evidence type="ECO:0000256" key="10">
    <source>
        <dbReference type="ARBA" id="ARBA00023157"/>
    </source>
</evidence>
<dbReference type="SUPFAM" id="SSF54897">
    <property type="entry name" value="Protease propeptides/inhibitors"/>
    <property type="match status" value="1"/>
</dbReference>
<reference evidence="13 14" key="1">
    <citation type="submission" date="2015-12" db="EMBL/GenBank/DDBJ databases">
        <title>The genome of Folsomia candida.</title>
        <authorList>
            <person name="Faddeeva A."/>
            <person name="Derks M.F."/>
            <person name="Anvar Y."/>
            <person name="Smit S."/>
            <person name="Van Straalen N."/>
            <person name="Roelofs D."/>
        </authorList>
    </citation>
    <scope>NUCLEOTIDE SEQUENCE [LARGE SCALE GENOMIC DNA]</scope>
    <source>
        <strain evidence="13 14">VU population</strain>
        <tissue evidence="13">Whole body</tissue>
    </source>
</reference>
<dbReference type="PROSITE" id="PS52035">
    <property type="entry name" value="PEPTIDASE_M14"/>
    <property type="match status" value="1"/>
</dbReference>